<dbReference type="EMBL" id="VSRR010001942">
    <property type="protein sequence ID" value="MPC28625.1"/>
    <property type="molecule type" value="Genomic_DNA"/>
</dbReference>
<evidence type="ECO:0000313" key="1">
    <source>
        <dbReference type="EMBL" id="MPC28625.1"/>
    </source>
</evidence>
<name>A0A5B7E5P4_PORTR</name>
<keyword evidence="2" id="KW-1185">Reference proteome</keyword>
<dbReference type="AlphaFoldDB" id="A0A5B7E5P4"/>
<dbReference type="Proteomes" id="UP000324222">
    <property type="component" value="Unassembled WGS sequence"/>
</dbReference>
<gene>
    <name evidence="1" type="ORF">E2C01_021833</name>
</gene>
<sequence length="67" mass="7265">MKPGPRTLPGHAGLKSAMRVMRTAFLIPENNCGGLSFMCLSAATHVPHPSLELMCMSYFYCCSLISS</sequence>
<proteinExistence type="predicted"/>
<organism evidence="1 2">
    <name type="scientific">Portunus trituberculatus</name>
    <name type="common">Swimming crab</name>
    <name type="synonym">Neptunus trituberculatus</name>
    <dbReference type="NCBI Taxonomy" id="210409"/>
    <lineage>
        <taxon>Eukaryota</taxon>
        <taxon>Metazoa</taxon>
        <taxon>Ecdysozoa</taxon>
        <taxon>Arthropoda</taxon>
        <taxon>Crustacea</taxon>
        <taxon>Multicrustacea</taxon>
        <taxon>Malacostraca</taxon>
        <taxon>Eumalacostraca</taxon>
        <taxon>Eucarida</taxon>
        <taxon>Decapoda</taxon>
        <taxon>Pleocyemata</taxon>
        <taxon>Brachyura</taxon>
        <taxon>Eubrachyura</taxon>
        <taxon>Portunoidea</taxon>
        <taxon>Portunidae</taxon>
        <taxon>Portuninae</taxon>
        <taxon>Portunus</taxon>
    </lineage>
</organism>
<evidence type="ECO:0000313" key="2">
    <source>
        <dbReference type="Proteomes" id="UP000324222"/>
    </source>
</evidence>
<reference evidence="1 2" key="1">
    <citation type="submission" date="2019-05" db="EMBL/GenBank/DDBJ databases">
        <title>Another draft genome of Portunus trituberculatus and its Hox gene families provides insights of decapod evolution.</title>
        <authorList>
            <person name="Jeong J.-H."/>
            <person name="Song I."/>
            <person name="Kim S."/>
            <person name="Choi T."/>
            <person name="Kim D."/>
            <person name="Ryu S."/>
            <person name="Kim W."/>
        </authorList>
    </citation>
    <scope>NUCLEOTIDE SEQUENCE [LARGE SCALE GENOMIC DNA]</scope>
    <source>
        <tissue evidence="1">Muscle</tissue>
    </source>
</reference>
<accession>A0A5B7E5P4</accession>
<comment type="caution">
    <text evidence="1">The sequence shown here is derived from an EMBL/GenBank/DDBJ whole genome shotgun (WGS) entry which is preliminary data.</text>
</comment>
<protein>
    <submittedName>
        <fullName evidence="1">Uncharacterized protein</fullName>
    </submittedName>
</protein>